<dbReference type="EMBL" id="JBBGZW010000001">
    <property type="protein sequence ID" value="MEJ5043756.1"/>
    <property type="molecule type" value="Genomic_DNA"/>
</dbReference>
<reference evidence="1 2" key="1">
    <citation type="submission" date="2023-12" db="EMBL/GenBank/DDBJ databases">
        <title>Gut-associated functions are favored during microbiome assembly across C. elegans life.</title>
        <authorList>
            <person name="Zimmermann J."/>
        </authorList>
    </citation>
    <scope>NUCLEOTIDE SEQUENCE [LARGE SCALE GENOMIC DNA]</scope>
    <source>
        <strain evidence="1 2">BIGb0393</strain>
    </source>
</reference>
<dbReference type="RefSeq" id="WP_180821943.1">
    <property type="nucleotide sequence ID" value="NZ_JACAWY010000001.1"/>
</dbReference>
<dbReference type="Proteomes" id="UP001362100">
    <property type="component" value="Unassembled WGS sequence"/>
</dbReference>
<protein>
    <submittedName>
        <fullName evidence="1">Uncharacterized protein</fullName>
    </submittedName>
</protein>
<evidence type="ECO:0000313" key="1">
    <source>
        <dbReference type="EMBL" id="MEJ5043756.1"/>
    </source>
</evidence>
<sequence>MALTREQMKALIDELPDEQINELSGSFVETVKSGPEPSDDDGGVWKEIKFEFPDQDGTPQDKW</sequence>
<organism evidence="1 2">
    <name type="scientific">Pantoea nemavictus</name>
    <dbReference type="NCBI Taxonomy" id="2726955"/>
    <lineage>
        <taxon>Bacteria</taxon>
        <taxon>Pseudomonadati</taxon>
        <taxon>Pseudomonadota</taxon>
        <taxon>Gammaproteobacteria</taxon>
        <taxon>Enterobacterales</taxon>
        <taxon>Erwiniaceae</taxon>
        <taxon>Pantoea</taxon>
    </lineage>
</organism>
<keyword evidence="2" id="KW-1185">Reference proteome</keyword>
<accession>A0ABU8PNT3</accession>
<comment type="caution">
    <text evidence="1">The sequence shown here is derived from an EMBL/GenBank/DDBJ whole genome shotgun (WGS) entry which is preliminary data.</text>
</comment>
<gene>
    <name evidence="1" type="ORF">WH298_00765</name>
</gene>
<name>A0ABU8PNT3_9GAMM</name>
<proteinExistence type="predicted"/>
<evidence type="ECO:0000313" key="2">
    <source>
        <dbReference type="Proteomes" id="UP001362100"/>
    </source>
</evidence>